<dbReference type="Proteomes" id="UP001054837">
    <property type="component" value="Unassembled WGS sequence"/>
</dbReference>
<keyword evidence="2" id="KW-1185">Reference proteome</keyword>
<dbReference type="EMBL" id="BPLQ01001552">
    <property type="protein sequence ID" value="GIX82901.1"/>
    <property type="molecule type" value="Genomic_DNA"/>
</dbReference>
<accession>A0AAV4NGQ9</accession>
<reference evidence="1 2" key="1">
    <citation type="submission" date="2021-06" db="EMBL/GenBank/DDBJ databases">
        <title>Caerostris darwini draft genome.</title>
        <authorList>
            <person name="Kono N."/>
            <person name="Arakawa K."/>
        </authorList>
    </citation>
    <scope>NUCLEOTIDE SEQUENCE [LARGE SCALE GENOMIC DNA]</scope>
</reference>
<gene>
    <name evidence="1" type="ORF">CDAR_461391</name>
</gene>
<sequence length="88" mass="10049">MSIPGYPLGHDILKGYSSVEINLRDDKKPLKIWALAAFQILPVSLYKNLTPDCKSISTKSRRHLEENFHFMAAGFQKFLNEEIIDPSN</sequence>
<protein>
    <submittedName>
        <fullName evidence="1">Uncharacterized protein</fullName>
    </submittedName>
</protein>
<name>A0AAV4NGQ9_9ARAC</name>
<dbReference type="AlphaFoldDB" id="A0AAV4NGQ9"/>
<evidence type="ECO:0000313" key="1">
    <source>
        <dbReference type="EMBL" id="GIX82901.1"/>
    </source>
</evidence>
<evidence type="ECO:0000313" key="2">
    <source>
        <dbReference type="Proteomes" id="UP001054837"/>
    </source>
</evidence>
<proteinExistence type="predicted"/>
<organism evidence="1 2">
    <name type="scientific">Caerostris darwini</name>
    <dbReference type="NCBI Taxonomy" id="1538125"/>
    <lineage>
        <taxon>Eukaryota</taxon>
        <taxon>Metazoa</taxon>
        <taxon>Ecdysozoa</taxon>
        <taxon>Arthropoda</taxon>
        <taxon>Chelicerata</taxon>
        <taxon>Arachnida</taxon>
        <taxon>Araneae</taxon>
        <taxon>Araneomorphae</taxon>
        <taxon>Entelegynae</taxon>
        <taxon>Araneoidea</taxon>
        <taxon>Araneidae</taxon>
        <taxon>Caerostris</taxon>
    </lineage>
</organism>
<comment type="caution">
    <text evidence="1">The sequence shown here is derived from an EMBL/GenBank/DDBJ whole genome shotgun (WGS) entry which is preliminary data.</text>
</comment>